<dbReference type="EMBL" id="JAVIKH010000020">
    <property type="protein sequence ID" value="MDX8337097.1"/>
    <property type="molecule type" value="Genomic_DNA"/>
</dbReference>
<dbReference type="CDD" id="cd01127">
    <property type="entry name" value="TrwB_TraG_TraD_VirD4"/>
    <property type="match status" value="2"/>
</dbReference>
<dbReference type="Pfam" id="PF02534">
    <property type="entry name" value="T4SS-DNA_transf"/>
    <property type="match status" value="1"/>
</dbReference>
<reference evidence="9" key="1">
    <citation type="submission" date="2023-07" db="EMBL/GenBank/DDBJ databases">
        <authorList>
            <person name="Colorado M.A."/>
            <person name="Villamil L.M."/>
            <person name="Melo J.F."/>
            <person name="Rodriguez J.A."/>
            <person name="Ruiz R.Y."/>
        </authorList>
    </citation>
    <scope>NUCLEOTIDE SEQUENCE [LARGE SCALE GENOMIC DNA]</scope>
    <source>
        <strain evidence="9">C33</strain>
    </source>
</reference>
<dbReference type="PANTHER" id="PTHR37937:SF1">
    <property type="entry name" value="CONJUGATIVE TRANSFER: DNA TRANSPORT"/>
    <property type="match status" value="1"/>
</dbReference>
<dbReference type="PANTHER" id="PTHR37937">
    <property type="entry name" value="CONJUGATIVE TRANSFER: DNA TRANSPORT"/>
    <property type="match status" value="1"/>
</dbReference>
<dbReference type="SUPFAM" id="SSF52540">
    <property type="entry name" value="P-loop containing nucleoside triphosphate hydrolases"/>
    <property type="match status" value="1"/>
</dbReference>
<keyword evidence="5 7" id="KW-1133">Transmembrane helix</keyword>
<evidence type="ECO:0000313" key="9">
    <source>
        <dbReference type="Proteomes" id="UP001279681"/>
    </source>
</evidence>
<feature type="transmembrane region" description="Helical" evidence="7">
    <location>
        <begin position="12"/>
        <end position="37"/>
    </location>
</feature>
<evidence type="ECO:0000256" key="5">
    <source>
        <dbReference type="ARBA" id="ARBA00022989"/>
    </source>
</evidence>
<sequence length="598" mass="67425">MKKLDKKTKKYFVVAGTIFTMVTISLGIATQNLAWALNYHMALGKPMYKRFYNPYSILRWKILYENPYLKRYVDISTTLGASLLFTFTIAIFLYLLKKQELDSHGSARWIKENELSEMGVLCKKGEYRDGVILGRTKTGKTVVENDKTHISVIAPTRSGKGVGIIIPTLLNWQGSSLVLDLKGENWALTSGYRKNVLKHKLLKFAPYSKDSISYNPLAGVRIGTSWEFKDVQIIADILTDPGVGKKRDHWETSASTFLVGMILHVLYEKAKNKEVAAFGDLVDYLTSTEAPLFDRLGDLITHEHIKETGAFENIYEESQIKGISPKTHPIVARTAAEIINKDEKEAASIISSALATLTLFKDPIIRKNTRKVDFKVIDLMNFATPVDLYVVIEAEAIDTLSPLVRLLLTQIIGTLCPELKDINSSPHKHRMMLMLDEFPAFGKVPLLEKALAYIAGYGMKAVIIAQALNQLKNVYGDKNTILDNCMVSVYYTPTPSDKETPQLISDILGEKTIKVKNQSSKKMGVGLDGNISENSMGRRLLTPEEVRNKLSDKRNIIAFGGKYPLMGYKIRYYLEKYFLDKTKEKVKKIEGLYDLMEE</sequence>
<keyword evidence="6 7" id="KW-0472">Membrane</keyword>
<evidence type="ECO:0000256" key="1">
    <source>
        <dbReference type="ARBA" id="ARBA00004651"/>
    </source>
</evidence>
<evidence type="ECO:0000313" key="8">
    <source>
        <dbReference type="EMBL" id="MDX8337097.1"/>
    </source>
</evidence>
<dbReference type="RefSeq" id="WP_320314451.1">
    <property type="nucleotide sequence ID" value="NZ_JAVIKH010000020.1"/>
</dbReference>
<accession>A0ABU4WC41</accession>
<gene>
    <name evidence="8" type="ORF">RFV38_11455</name>
</gene>
<dbReference type="Proteomes" id="UP001279681">
    <property type="component" value="Unassembled WGS sequence"/>
</dbReference>
<dbReference type="InterPro" id="IPR003688">
    <property type="entry name" value="TraG/VirD4"/>
</dbReference>
<keyword evidence="4 7" id="KW-0812">Transmembrane</keyword>
<evidence type="ECO:0000256" key="4">
    <source>
        <dbReference type="ARBA" id="ARBA00022692"/>
    </source>
</evidence>
<proteinExistence type="inferred from homology"/>
<comment type="subcellular location">
    <subcellularLocation>
        <location evidence="1">Cell membrane</location>
        <topology evidence="1">Multi-pass membrane protein</topology>
    </subcellularLocation>
</comment>
<evidence type="ECO:0000256" key="2">
    <source>
        <dbReference type="ARBA" id="ARBA00008806"/>
    </source>
</evidence>
<evidence type="ECO:0000256" key="7">
    <source>
        <dbReference type="SAM" id="Phobius"/>
    </source>
</evidence>
<comment type="caution">
    <text evidence="8">The sequence shown here is derived from an EMBL/GenBank/DDBJ whole genome shotgun (WGS) entry which is preliminary data.</text>
</comment>
<organism evidence="8 9">
    <name type="scientific">Candidatus Cetobacterium colombiensis</name>
    <dbReference type="NCBI Taxonomy" id="3073100"/>
    <lineage>
        <taxon>Bacteria</taxon>
        <taxon>Fusobacteriati</taxon>
        <taxon>Fusobacteriota</taxon>
        <taxon>Fusobacteriia</taxon>
        <taxon>Fusobacteriales</taxon>
        <taxon>Fusobacteriaceae</taxon>
        <taxon>Cetobacterium</taxon>
    </lineage>
</organism>
<dbReference type="Gene3D" id="3.40.50.300">
    <property type="entry name" value="P-loop containing nucleotide triphosphate hydrolases"/>
    <property type="match status" value="1"/>
</dbReference>
<dbReference type="InterPro" id="IPR027417">
    <property type="entry name" value="P-loop_NTPase"/>
</dbReference>
<evidence type="ECO:0000256" key="3">
    <source>
        <dbReference type="ARBA" id="ARBA00022475"/>
    </source>
</evidence>
<keyword evidence="9" id="KW-1185">Reference proteome</keyword>
<protein>
    <submittedName>
        <fullName evidence="8">Type IV secretory system conjugative DNA transfer family protein</fullName>
    </submittedName>
</protein>
<name>A0ABU4WC41_9FUSO</name>
<dbReference type="InterPro" id="IPR051539">
    <property type="entry name" value="T4SS-coupling_protein"/>
</dbReference>
<evidence type="ECO:0000256" key="6">
    <source>
        <dbReference type="ARBA" id="ARBA00023136"/>
    </source>
</evidence>
<feature type="transmembrane region" description="Helical" evidence="7">
    <location>
        <begin position="75"/>
        <end position="96"/>
    </location>
</feature>
<keyword evidence="3" id="KW-1003">Cell membrane</keyword>
<comment type="similarity">
    <text evidence="2">Belongs to the VirD4/TraG family.</text>
</comment>